<gene>
    <name evidence="1" type="ORF">GB992_00785</name>
</gene>
<organism evidence="1 2">
    <name type="scientific">Furfurilactobacillus rossiae</name>
    <dbReference type="NCBI Taxonomy" id="231049"/>
    <lineage>
        <taxon>Bacteria</taxon>
        <taxon>Bacillati</taxon>
        <taxon>Bacillota</taxon>
        <taxon>Bacilli</taxon>
        <taxon>Lactobacillales</taxon>
        <taxon>Lactobacillaceae</taxon>
        <taxon>Furfurilactobacillus</taxon>
    </lineage>
</organism>
<name>A0A7C9N531_9LACO</name>
<reference evidence="1 2" key="1">
    <citation type="journal article" date="2019" name="Appl. Environ. Microbiol.">
        <title>Genetic determinants of hydroxycinnamic acid metabolism in heterofermentative lactobacilli.</title>
        <authorList>
            <person name="Gaur G."/>
            <person name="Oh J.H."/>
            <person name="Filannino P."/>
            <person name="Gobbetti M."/>
            <person name="van Pijkeren J.P."/>
            <person name="Ganzle M.G."/>
        </authorList>
    </citation>
    <scope>NUCLEOTIDE SEQUENCE [LARGE SCALE GENOMIC DNA]</scope>
    <source>
        <strain evidence="1 2">FUA3583</strain>
    </source>
</reference>
<dbReference type="Proteomes" id="UP000480570">
    <property type="component" value="Unassembled WGS sequence"/>
</dbReference>
<evidence type="ECO:0000313" key="2">
    <source>
        <dbReference type="Proteomes" id="UP000480570"/>
    </source>
</evidence>
<accession>A0A7C9N531</accession>
<protein>
    <recommendedName>
        <fullName evidence="3">HK97 gp10 family phage protein</fullName>
    </recommendedName>
</protein>
<dbReference type="AlphaFoldDB" id="A0A7C9N531"/>
<comment type="caution">
    <text evidence="1">The sequence shown here is derived from an EMBL/GenBank/DDBJ whole genome shotgun (WGS) entry which is preliminary data.</text>
</comment>
<sequence>MAGHDLDDVLEDFLANVESAAKLSVEDQEKISAAGAKAFQSNLQKIAKERHYRDIKTQKELPLAKDIVEQDSDIDGQHTGTATVGWGNTFNAYKALWIAYGTKHPVATKTGRVTKHSGQQAIVGDNFVEEARNSSADDIAEAEAQVYKEIVEGAGDNNDNE</sequence>
<proteinExistence type="predicted"/>
<evidence type="ECO:0008006" key="3">
    <source>
        <dbReference type="Google" id="ProtNLM"/>
    </source>
</evidence>
<evidence type="ECO:0000313" key="1">
    <source>
        <dbReference type="EMBL" id="MYV04446.1"/>
    </source>
</evidence>
<dbReference type="EMBL" id="WEZT01000002">
    <property type="protein sequence ID" value="MYV04446.1"/>
    <property type="molecule type" value="Genomic_DNA"/>
</dbReference>